<feature type="non-terminal residue" evidence="1">
    <location>
        <position position="287"/>
    </location>
</feature>
<proteinExistence type="predicted"/>
<comment type="caution">
    <text evidence="1">The sequence shown here is derived from an EMBL/GenBank/DDBJ whole genome shotgun (WGS) entry which is preliminary data.</text>
</comment>
<dbReference type="Proteomes" id="UP000297646">
    <property type="component" value="Unassembled WGS sequence"/>
</dbReference>
<protein>
    <submittedName>
        <fullName evidence="1">Uncharacterized protein</fullName>
    </submittedName>
</protein>
<accession>A0A4Z0RXB9</accession>
<dbReference type="EMBL" id="PVSN01000061">
    <property type="protein sequence ID" value="TGE71608.1"/>
    <property type="molecule type" value="Genomic_DNA"/>
</dbReference>
<evidence type="ECO:0000313" key="1">
    <source>
        <dbReference type="EMBL" id="TGE71608.1"/>
    </source>
</evidence>
<organism evidence="1 2">
    <name type="scientific">Weissella confusa</name>
    <name type="common">Lactobacillus confusus</name>
    <dbReference type="NCBI Taxonomy" id="1583"/>
    <lineage>
        <taxon>Bacteria</taxon>
        <taxon>Bacillati</taxon>
        <taxon>Bacillota</taxon>
        <taxon>Bacilli</taxon>
        <taxon>Lactobacillales</taxon>
        <taxon>Lactobacillaceae</taxon>
        <taxon>Weissella</taxon>
    </lineage>
</organism>
<dbReference type="AlphaFoldDB" id="A0A4Z0RXB9"/>
<evidence type="ECO:0000313" key="2">
    <source>
        <dbReference type="Proteomes" id="UP000297646"/>
    </source>
</evidence>
<reference evidence="1 2" key="1">
    <citation type="submission" date="2018-03" db="EMBL/GenBank/DDBJ databases">
        <title>Genome sequencing of Weissella confusa isolates.</title>
        <authorList>
            <person name="Kajala I."/>
            <person name="Baruah R."/>
            <person name="Bergsveinson J."/>
            <person name="Juvonen R."/>
            <person name="Ziola B."/>
        </authorList>
    </citation>
    <scope>NUCLEOTIDE SEQUENCE [LARGE SCALE GENOMIC DNA]</scope>
    <source>
        <strain evidence="1 2">VTT E-062653</strain>
    </source>
</reference>
<name>A0A4Z0RXB9_WEICO</name>
<gene>
    <name evidence="1" type="ORF">C6P11_08670</name>
</gene>
<sequence>MDFFRSTVKKQSDSWIFPSGKGLTLSGINAAGIDTFSDVPINSITREGIQNSLDAKDSALDGPVVVKFQKHDIPSSAIPGIGELRNVALPAMRSKWDSSETAQEFLNTYENVINEATVPVLQISDFNTKGLADKNWQSLIFVAGDSVKDDEASAGSKGIGKFAPFAASNLRMVFYHSISEAEGERSIGVSQLVSFDKPAKDEVTQGPGYYSAKMEGTKYLPMSGDLPFAINRKINEKGTDLFVVGGADVKIMDRFFRHREVPDSENFSKPGFQLKKASFLGVFVGRT</sequence>